<proteinExistence type="predicted"/>
<protein>
    <recommendedName>
        <fullName evidence="3">Peptidoglycan binding domain-containing protein</fullName>
    </recommendedName>
</protein>
<keyword evidence="2" id="KW-1185">Reference proteome</keyword>
<dbReference type="Gene3D" id="1.10.101.10">
    <property type="entry name" value="PGBD-like superfamily/PGBD"/>
    <property type="match status" value="1"/>
</dbReference>
<evidence type="ECO:0000313" key="1">
    <source>
        <dbReference type="EMBL" id="SEO33681.1"/>
    </source>
</evidence>
<gene>
    <name evidence="1" type="ORF">SAMN04488134_106120</name>
</gene>
<dbReference type="InterPro" id="IPR036366">
    <property type="entry name" value="PGBDSf"/>
</dbReference>
<reference evidence="1 2" key="1">
    <citation type="submission" date="2016-10" db="EMBL/GenBank/DDBJ databases">
        <authorList>
            <person name="de Groot N.N."/>
        </authorList>
    </citation>
    <scope>NUCLEOTIDE SEQUENCE [LARGE SCALE GENOMIC DNA]</scope>
    <source>
        <strain evidence="1 2">CGMCC 1.10434</strain>
    </source>
</reference>
<dbReference type="RefSeq" id="WP_091497485.1">
    <property type="nucleotide sequence ID" value="NZ_FODJ01000006.1"/>
</dbReference>
<dbReference type="STRING" id="872970.SAMN04488134_106120"/>
<dbReference type="OrthoDB" id="9805070at2"/>
<dbReference type="Proteomes" id="UP000199300">
    <property type="component" value="Unassembled WGS sequence"/>
</dbReference>
<evidence type="ECO:0008006" key="3">
    <source>
        <dbReference type="Google" id="ProtNLM"/>
    </source>
</evidence>
<dbReference type="InterPro" id="IPR023346">
    <property type="entry name" value="Lysozyme-like_dom_sf"/>
</dbReference>
<name>A0A1H8NVR4_9BACI</name>
<evidence type="ECO:0000313" key="2">
    <source>
        <dbReference type="Proteomes" id="UP000199300"/>
    </source>
</evidence>
<dbReference type="SUPFAM" id="SSF53955">
    <property type="entry name" value="Lysozyme-like"/>
    <property type="match status" value="1"/>
</dbReference>
<sequence>MDGRWGPQTTRALQDAISSVTDGVISDQTRNQSSRAIIGVEFGNGRNGSLVIKRLQRIVGTKQDGLIGPNTVRALQKHLGIVQDGVISTPNSAMVRALQQRLNIGKAV</sequence>
<dbReference type="EMBL" id="FODJ01000006">
    <property type="protein sequence ID" value="SEO33681.1"/>
    <property type="molecule type" value="Genomic_DNA"/>
</dbReference>
<accession>A0A1H8NVR4</accession>
<organism evidence="1 2">
    <name type="scientific">Amphibacillus marinus</name>
    <dbReference type="NCBI Taxonomy" id="872970"/>
    <lineage>
        <taxon>Bacteria</taxon>
        <taxon>Bacillati</taxon>
        <taxon>Bacillota</taxon>
        <taxon>Bacilli</taxon>
        <taxon>Bacillales</taxon>
        <taxon>Bacillaceae</taxon>
        <taxon>Amphibacillus</taxon>
    </lineage>
</organism>
<dbReference type="AlphaFoldDB" id="A0A1H8NVR4"/>